<dbReference type="AlphaFoldDB" id="A0A812QAD6"/>
<reference evidence="1" key="1">
    <citation type="submission" date="2021-02" db="EMBL/GenBank/DDBJ databases">
        <authorList>
            <person name="Dougan E. K."/>
            <person name="Rhodes N."/>
            <person name="Thang M."/>
            <person name="Chan C."/>
        </authorList>
    </citation>
    <scope>NUCLEOTIDE SEQUENCE</scope>
</reference>
<name>A0A812QAD6_9DINO</name>
<dbReference type="EMBL" id="CAJNJA010016592">
    <property type="protein sequence ID" value="CAE7384010.1"/>
    <property type="molecule type" value="Genomic_DNA"/>
</dbReference>
<accession>A0A812QAD6</accession>
<gene>
    <name evidence="1" type="ORF">SNEC2469_LOCUS10399</name>
</gene>
<dbReference type="OrthoDB" id="417117at2759"/>
<evidence type="ECO:0000313" key="1">
    <source>
        <dbReference type="EMBL" id="CAE7384010.1"/>
    </source>
</evidence>
<protein>
    <submittedName>
        <fullName evidence="1">Uncharacterized protein</fullName>
    </submittedName>
</protein>
<organism evidence="1 2">
    <name type="scientific">Symbiodinium necroappetens</name>
    <dbReference type="NCBI Taxonomy" id="1628268"/>
    <lineage>
        <taxon>Eukaryota</taxon>
        <taxon>Sar</taxon>
        <taxon>Alveolata</taxon>
        <taxon>Dinophyceae</taxon>
        <taxon>Suessiales</taxon>
        <taxon>Symbiodiniaceae</taxon>
        <taxon>Symbiodinium</taxon>
    </lineage>
</organism>
<dbReference type="Proteomes" id="UP000601435">
    <property type="component" value="Unassembled WGS sequence"/>
</dbReference>
<proteinExistence type="predicted"/>
<comment type="caution">
    <text evidence="1">The sequence shown here is derived from an EMBL/GenBank/DDBJ whole genome shotgun (WGS) entry which is preliminary data.</text>
</comment>
<sequence length="583" mass="66176">MGDPAANVVRFAKAIEEEQPLLLRGIRELSVPSLPHAESGLHRIIREWGMALPIDIYLFNKGILFAPMCLPSRILEFYLCKKPHILFGGFDRNHFALDAFLQSFWEGYRYEDADHQVFQVHGNRLHRCFPICIYADEGRGLRKAPIQVVALETLWGLKTFSACEKLAKARGWNSQTFWEASDHTGRGSSLTSRLLLYVLPHGAYKKKQKHFWYDTFGAPVQDLAKLFTSGITDRNGETWFPILIGVKGDAPALNKIGNFTRSFLRIIGNKGVCHLCMAGTPGHMWEDMRSSASWHGTICQERPWTDRNPSCVLPIPFSLQEPEKVFRSDCMHLVKLGVARHFIASCVVALGDWDIFNGSAQSMASLLELSHSDFVWCCKHEIRQTPHLKLFSKEGFHWPRRTSYPWGGWKAADSLMLARWLLLVLRQGAVKPDGTGRSGVTYLSDPEKGHIFRAMEDACCSILRFFQIIHKNGLLAQAAADSVQLFCQSYTFLAREFSKLAKFLFHLEPALHMFRHVGLRIETILRTGAPAVISPAAYLTDLSEDFIGVCSRISRRVAARTCGHRTLQRMLIRYHLEFEKLGL</sequence>
<keyword evidence="2" id="KW-1185">Reference proteome</keyword>
<evidence type="ECO:0000313" key="2">
    <source>
        <dbReference type="Proteomes" id="UP000601435"/>
    </source>
</evidence>